<dbReference type="EMBL" id="AQIB01150280">
    <property type="status" value="NOT_ANNOTATED_CDS"/>
    <property type="molecule type" value="Genomic_DNA"/>
</dbReference>
<sequence>MVTCAHLGRRARLPAAQLSDCPGTCFSQEERMAAGYLPRWSQVRCPHSPRRRPVYPEGTVPPETQPSIEKETPCDVKVQENSPGVVCGMRYLCRSQV</sequence>
<reference evidence="2 3" key="1">
    <citation type="submission" date="2014-03" db="EMBL/GenBank/DDBJ databases">
        <authorList>
            <person name="Warren W."/>
            <person name="Wilson R.K."/>
        </authorList>
    </citation>
    <scope>NUCLEOTIDE SEQUENCE</scope>
</reference>
<protein>
    <submittedName>
        <fullName evidence="2">Uncharacterized protein</fullName>
    </submittedName>
</protein>
<feature type="region of interest" description="Disordered" evidence="1">
    <location>
        <begin position="48"/>
        <end position="69"/>
    </location>
</feature>
<dbReference type="AlphaFoldDB" id="A0A0D9RGD5"/>
<dbReference type="eggNOG" id="KOG1721">
    <property type="taxonomic scope" value="Eukaryota"/>
</dbReference>
<dbReference type="Ensembl" id="ENSCSAT00000009562.1">
    <property type="protein sequence ID" value="ENSCSAP00000007674.1"/>
    <property type="gene ID" value="ENSCSAG00000011474.1"/>
</dbReference>
<keyword evidence="3" id="KW-1185">Reference proteome</keyword>
<proteinExistence type="predicted"/>
<reference evidence="2" key="3">
    <citation type="submission" date="2025-09" db="UniProtKB">
        <authorList>
            <consortium name="Ensembl"/>
        </authorList>
    </citation>
    <scope>IDENTIFICATION</scope>
</reference>
<name>A0A0D9RGD5_CHLSB</name>
<accession>A0A0D9RGD5</accession>
<organism evidence="2 3">
    <name type="scientific">Chlorocebus sabaeus</name>
    <name type="common">Green monkey</name>
    <name type="synonym">Simia sabaea</name>
    <dbReference type="NCBI Taxonomy" id="60711"/>
    <lineage>
        <taxon>Eukaryota</taxon>
        <taxon>Metazoa</taxon>
        <taxon>Chordata</taxon>
        <taxon>Craniata</taxon>
        <taxon>Vertebrata</taxon>
        <taxon>Euteleostomi</taxon>
        <taxon>Mammalia</taxon>
        <taxon>Eutheria</taxon>
        <taxon>Euarchontoglires</taxon>
        <taxon>Primates</taxon>
        <taxon>Haplorrhini</taxon>
        <taxon>Catarrhini</taxon>
        <taxon>Cercopithecidae</taxon>
        <taxon>Cercopithecinae</taxon>
        <taxon>Chlorocebus</taxon>
    </lineage>
</organism>
<evidence type="ECO:0000313" key="2">
    <source>
        <dbReference type="Ensembl" id="ENSCSAP00000007674.1"/>
    </source>
</evidence>
<dbReference type="Bgee" id="ENSCSAG00000011474">
    <property type="expression patterns" value="Expressed in pituitary gland"/>
</dbReference>
<evidence type="ECO:0000313" key="3">
    <source>
        <dbReference type="Proteomes" id="UP000029965"/>
    </source>
</evidence>
<reference evidence="2" key="2">
    <citation type="submission" date="2025-08" db="UniProtKB">
        <authorList>
            <consortium name="Ensembl"/>
        </authorList>
    </citation>
    <scope>IDENTIFICATION</scope>
</reference>
<dbReference type="Proteomes" id="UP000029965">
    <property type="component" value="Chromosome 6"/>
</dbReference>
<evidence type="ECO:0000256" key="1">
    <source>
        <dbReference type="SAM" id="MobiDB-lite"/>
    </source>
</evidence>